<dbReference type="AlphaFoldDB" id="A0A433DI25"/>
<dbReference type="Proteomes" id="UP000268093">
    <property type="component" value="Unassembled WGS sequence"/>
</dbReference>
<dbReference type="GO" id="GO:0005615">
    <property type="term" value="C:extracellular space"/>
    <property type="evidence" value="ECO:0007669"/>
    <property type="project" value="TreeGrafter"/>
</dbReference>
<name>A0A433DI25_9FUNG</name>
<evidence type="ECO:0000256" key="6">
    <source>
        <dbReference type="ARBA" id="ARBA00023049"/>
    </source>
</evidence>
<feature type="active site" description="Proton donor/acceptor" evidence="7">
    <location>
        <position position="91"/>
    </location>
</feature>
<proteinExistence type="inferred from homology"/>
<dbReference type="PROSITE" id="PS52035">
    <property type="entry name" value="PEPTIDASE_M14"/>
    <property type="match status" value="1"/>
</dbReference>
<evidence type="ECO:0000259" key="8">
    <source>
        <dbReference type="PROSITE" id="PS52035"/>
    </source>
</evidence>
<dbReference type="Pfam" id="PF00246">
    <property type="entry name" value="Peptidase_M14"/>
    <property type="match status" value="1"/>
</dbReference>
<dbReference type="GO" id="GO:0004181">
    <property type="term" value="F:metallocarboxypeptidase activity"/>
    <property type="evidence" value="ECO:0007669"/>
    <property type="project" value="InterPro"/>
</dbReference>
<keyword evidence="10" id="KW-1185">Reference proteome</keyword>
<accession>A0A433DI25</accession>
<dbReference type="OrthoDB" id="3626597at2759"/>
<protein>
    <recommendedName>
        <fullName evidence="8">Peptidase M14 domain-containing protein</fullName>
    </recommendedName>
</protein>
<dbReference type="SUPFAM" id="SSF53187">
    <property type="entry name" value="Zn-dependent exopeptidases"/>
    <property type="match status" value="1"/>
</dbReference>
<feature type="domain" description="Peptidase M14" evidence="8">
    <location>
        <begin position="1"/>
        <end position="125"/>
    </location>
</feature>
<keyword evidence="3" id="KW-0645">Protease</keyword>
<evidence type="ECO:0000256" key="7">
    <source>
        <dbReference type="PROSITE-ProRule" id="PRU01379"/>
    </source>
</evidence>
<keyword evidence="6" id="KW-0482">Metalloprotease</keyword>
<evidence type="ECO:0000313" key="9">
    <source>
        <dbReference type="EMBL" id="RUP50491.1"/>
    </source>
</evidence>
<dbReference type="PANTHER" id="PTHR11705:SF143">
    <property type="entry name" value="SLL0236 PROTEIN"/>
    <property type="match status" value="1"/>
</dbReference>
<evidence type="ECO:0000256" key="4">
    <source>
        <dbReference type="ARBA" id="ARBA00022801"/>
    </source>
</evidence>
<evidence type="ECO:0000256" key="3">
    <source>
        <dbReference type="ARBA" id="ARBA00022670"/>
    </source>
</evidence>
<organism evidence="9 10">
    <name type="scientific">Jimgerdemannia flammicorona</name>
    <dbReference type="NCBI Taxonomy" id="994334"/>
    <lineage>
        <taxon>Eukaryota</taxon>
        <taxon>Fungi</taxon>
        <taxon>Fungi incertae sedis</taxon>
        <taxon>Mucoromycota</taxon>
        <taxon>Mucoromycotina</taxon>
        <taxon>Endogonomycetes</taxon>
        <taxon>Endogonales</taxon>
        <taxon>Endogonaceae</taxon>
        <taxon>Jimgerdemannia</taxon>
    </lineage>
</organism>
<keyword evidence="4" id="KW-0378">Hydrolase</keyword>
<sequence>MTLDRGLGGFVNYYVTENRPFLEIHRGYTCSSGTPDDKELTTLAAGAASALSKLYGTRFRTGDICTTIYQASGNSIDFSYNAGAKYSFAVELRDTGLYGFLLPESQILPTAKETWLGLDYILNNVKL</sequence>
<comment type="caution">
    <text evidence="9">The sequence shown here is derived from an EMBL/GenBank/DDBJ whole genome shotgun (WGS) entry which is preliminary data.</text>
</comment>
<comment type="similarity">
    <text evidence="2 7">Belongs to the peptidase M14 family.</text>
</comment>
<dbReference type="InterPro" id="IPR000834">
    <property type="entry name" value="Peptidase_M14"/>
</dbReference>
<reference evidence="9 10" key="1">
    <citation type="journal article" date="2018" name="New Phytol.">
        <title>Phylogenomics of Endogonaceae and evolution of mycorrhizas within Mucoromycota.</title>
        <authorList>
            <person name="Chang Y."/>
            <person name="Desiro A."/>
            <person name="Na H."/>
            <person name="Sandor L."/>
            <person name="Lipzen A."/>
            <person name="Clum A."/>
            <person name="Barry K."/>
            <person name="Grigoriev I.V."/>
            <person name="Martin F.M."/>
            <person name="Stajich J.E."/>
            <person name="Smith M.E."/>
            <person name="Bonito G."/>
            <person name="Spatafora J.W."/>
        </authorList>
    </citation>
    <scope>NUCLEOTIDE SEQUENCE [LARGE SCALE GENOMIC DNA]</scope>
    <source>
        <strain evidence="9 10">GMNB39</strain>
    </source>
</reference>
<gene>
    <name evidence="9" type="ORF">BC936DRAFT_138886</name>
</gene>
<dbReference type="Gene3D" id="3.40.630.10">
    <property type="entry name" value="Zn peptidases"/>
    <property type="match status" value="1"/>
</dbReference>
<evidence type="ECO:0000256" key="1">
    <source>
        <dbReference type="ARBA" id="ARBA00001947"/>
    </source>
</evidence>
<keyword evidence="5" id="KW-0862">Zinc</keyword>
<dbReference type="GO" id="GO:0006508">
    <property type="term" value="P:proteolysis"/>
    <property type="evidence" value="ECO:0007669"/>
    <property type="project" value="UniProtKB-KW"/>
</dbReference>
<dbReference type="PANTHER" id="PTHR11705">
    <property type="entry name" value="PROTEASE FAMILY M14 CARBOXYPEPTIDASE A,B"/>
    <property type="match status" value="1"/>
</dbReference>
<dbReference type="EMBL" id="RBNI01001390">
    <property type="protein sequence ID" value="RUP50491.1"/>
    <property type="molecule type" value="Genomic_DNA"/>
</dbReference>
<evidence type="ECO:0000256" key="5">
    <source>
        <dbReference type="ARBA" id="ARBA00022833"/>
    </source>
</evidence>
<dbReference type="GO" id="GO:0008270">
    <property type="term" value="F:zinc ion binding"/>
    <property type="evidence" value="ECO:0007669"/>
    <property type="project" value="InterPro"/>
</dbReference>
<evidence type="ECO:0000256" key="2">
    <source>
        <dbReference type="ARBA" id="ARBA00005988"/>
    </source>
</evidence>
<comment type="cofactor">
    <cofactor evidence="1">
        <name>Zn(2+)</name>
        <dbReference type="ChEBI" id="CHEBI:29105"/>
    </cofactor>
</comment>
<evidence type="ECO:0000313" key="10">
    <source>
        <dbReference type="Proteomes" id="UP000268093"/>
    </source>
</evidence>